<dbReference type="SUPFAM" id="SSF55781">
    <property type="entry name" value="GAF domain-like"/>
    <property type="match status" value="2"/>
</dbReference>
<proteinExistence type="predicted"/>
<keyword evidence="2" id="KW-0472">Membrane</keyword>
<comment type="caution">
    <text evidence="8">The sequence shown here is derived from an EMBL/GenBank/DDBJ whole genome shotgun (WGS) entry which is preliminary data.</text>
</comment>
<feature type="domain" description="PAC" evidence="5">
    <location>
        <begin position="764"/>
        <end position="816"/>
    </location>
</feature>
<dbReference type="NCBIfam" id="TIGR00229">
    <property type="entry name" value="sensory_box"/>
    <property type="match status" value="3"/>
</dbReference>
<dbReference type="SMART" id="SM00091">
    <property type="entry name" value="PAS"/>
    <property type="match status" value="3"/>
</dbReference>
<dbReference type="OrthoDB" id="9813903at2"/>
<evidence type="ECO:0000256" key="3">
    <source>
        <dbReference type="SAM" id="SignalP"/>
    </source>
</evidence>
<dbReference type="SMART" id="SM00267">
    <property type="entry name" value="GGDEF"/>
    <property type="match status" value="1"/>
</dbReference>
<protein>
    <submittedName>
        <fullName evidence="8">PAS domain S-box-containing protein/diguanylate cyclase (GGDEF)-like protein</fullName>
    </submittedName>
</protein>
<dbReference type="SUPFAM" id="SSF55073">
    <property type="entry name" value="Nucleotide cyclase"/>
    <property type="match status" value="1"/>
</dbReference>
<dbReference type="Pfam" id="PF00563">
    <property type="entry name" value="EAL"/>
    <property type="match status" value="1"/>
</dbReference>
<keyword evidence="2" id="KW-0812">Transmembrane</keyword>
<dbReference type="Pfam" id="PF01590">
    <property type="entry name" value="GAF"/>
    <property type="match status" value="2"/>
</dbReference>
<evidence type="ECO:0000259" key="7">
    <source>
        <dbReference type="PROSITE" id="PS50887"/>
    </source>
</evidence>
<feature type="signal peptide" evidence="3">
    <location>
        <begin position="1"/>
        <end position="27"/>
    </location>
</feature>
<dbReference type="InterPro" id="IPR001633">
    <property type="entry name" value="EAL_dom"/>
</dbReference>
<dbReference type="RefSeq" id="WP_133598729.1">
    <property type="nucleotide sequence ID" value="NZ_SNYL01000015.1"/>
</dbReference>
<dbReference type="SMART" id="SM00052">
    <property type="entry name" value="EAL"/>
    <property type="match status" value="1"/>
</dbReference>
<dbReference type="SUPFAM" id="SSF141868">
    <property type="entry name" value="EAL domain-like"/>
    <property type="match status" value="1"/>
</dbReference>
<feature type="chain" id="PRO_5020247691" evidence="3">
    <location>
        <begin position="28"/>
        <end position="1368"/>
    </location>
</feature>
<dbReference type="CDD" id="cd00130">
    <property type="entry name" value="PAS"/>
    <property type="match status" value="3"/>
</dbReference>
<dbReference type="InterPro" id="IPR000014">
    <property type="entry name" value="PAS"/>
</dbReference>
<evidence type="ECO:0000259" key="6">
    <source>
        <dbReference type="PROSITE" id="PS50883"/>
    </source>
</evidence>
<dbReference type="Gene3D" id="3.30.70.270">
    <property type="match status" value="1"/>
</dbReference>
<evidence type="ECO:0000313" key="9">
    <source>
        <dbReference type="Proteomes" id="UP000295510"/>
    </source>
</evidence>
<dbReference type="Pfam" id="PF00990">
    <property type="entry name" value="GGDEF"/>
    <property type="match status" value="1"/>
</dbReference>
<dbReference type="Gene3D" id="1.20.120.30">
    <property type="entry name" value="Aspartate receptor, ligand-binding domain"/>
    <property type="match status" value="1"/>
</dbReference>
<keyword evidence="2" id="KW-1133">Transmembrane helix</keyword>
<dbReference type="NCBIfam" id="TIGR00254">
    <property type="entry name" value="GGDEF"/>
    <property type="match status" value="1"/>
</dbReference>
<dbReference type="Gene3D" id="2.10.70.100">
    <property type="match status" value="1"/>
</dbReference>
<dbReference type="CDD" id="cd01948">
    <property type="entry name" value="EAL"/>
    <property type="match status" value="1"/>
</dbReference>
<dbReference type="SMART" id="SM00086">
    <property type="entry name" value="PAC"/>
    <property type="match status" value="3"/>
</dbReference>
<dbReference type="InterPro" id="IPR052155">
    <property type="entry name" value="Biofilm_reg_signaling"/>
</dbReference>
<feature type="domain" description="PAC" evidence="5">
    <location>
        <begin position="305"/>
        <end position="358"/>
    </location>
</feature>
<accession>A0A4R6U3M3</accession>
<dbReference type="Pfam" id="PF13426">
    <property type="entry name" value="PAS_9"/>
    <property type="match status" value="2"/>
</dbReference>
<dbReference type="InterPro" id="IPR013655">
    <property type="entry name" value="PAS_fold_3"/>
</dbReference>
<dbReference type="InterPro" id="IPR000700">
    <property type="entry name" value="PAS-assoc_C"/>
</dbReference>
<dbReference type="GO" id="GO:0003824">
    <property type="term" value="F:catalytic activity"/>
    <property type="evidence" value="ECO:0007669"/>
    <property type="project" value="UniProtKB-ARBA"/>
</dbReference>
<dbReference type="EMBL" id="SNYL01000015">
    <property type="protein sequence ID" value="TDQ40621.1"/>
    <property type="molecule type" value="Genomic_DNA"/>
</dbReference>
<dbReference type="InterPro" id="IPR029016">
    <property type="entry name" value="GAF-like_dom_sf"/>
</dbReference>
<dbReference type="InterPro" id="IPR001610">
    <property type="entry name" value="PAC"/>
</dbReference>
<feature type="domain" description="PAS" evidence="4">
    <location>
        <begin position="691"/>
        <end position="737"/>
    </location>
</feature>
<feature type="domain" description="EAL" evidence="6">
    <location>
        <begin position="991"/>
        <end position="1245"/>
    </location>
</feature>
<dbReference type="PROSITE" id="PS50887">
    <property type="entry name" value="GGDEF"/>
    <property type="match status" value="1"/>
</dbReference>
<dbReference type="InterPro" id="IPR043128">
    <property type="entry name" value="Rev_trsase/Diguanyl_cyclase"/>
</dbReference>
<feature type="coiled-coil region" evidence="1">
    <location>
        <begin position="198"/>
        <end position="229"/>
    </location>
</feature>
<dbReference type="InterPro" id="IPR035919">
    <property type="entry name" value="EAL_sf"/>
</dbReference>
<organism evidence="8 9">
    <name type="scientific">Tepidicella xavieri</name>
    <dbReference type="NCBI Taxonomy" id="360241"/>
    <lineage>
        <taxon>Bacteria</taxon>
        <taxon>Pseudomonadati</taxon>
        <taxon>Pseudomonadota</taxon>
        <taxon>Betaproteobacteria</taxon>
        <taxon>Burkholderiales</taxon>
        <taxon>Tepidicella</taxon>
    </lineage>
</organism>
<dbReference type="InterPro" id="IPR000160">
    <property type="entry name" value="GGDEF_dom"/>
</dbReference>
<dbReference type="Gene3D" id="3.30.450.40">
    <property type="match status" value="2"/>
</dbReference>
<feature type="transmembrane region" description="Helical" evidence="2">
    <location>
        <begin position="172"/>
        <end position="192"/>
    </location>
</feature>
<dbReference type="PANTHER" id="PTHR44757:SF2">
    <property type="entry name" value="BIOFILM ARCHITECTURE MAINTENANCE PROTEIN MBAA"/>
    <property type="match status" value="1"/>
</dbReference>
<gene>
    <name evidence="8" type="ORF">DFR43_11512</name>
</gene>
<evidence type="ECO:0000256" key="1">
    <source>
        <dbReference type="SAM" id="Coils"/>
    </source>
</evidence>
<dbReference type="SUPFAM" id="SSF55785">
    <property type="entry name" value="PYP-like sensor domain (PAS domain)"/>
    <property type="match status" value="3"/>
</dbReference>
<dbReference type="Proteomes" id="UP000295510">
    <property type="component" value="Unassembled WGS sequence"/>
</dbReference>
<dbReference type="PROSITE" id="PS50112">
    <property type="entry name" value="PAS"/>
    <property type="match status" value="1"/>
</dbReference>
<feature type="domain" description="GGDEF" evidence="7">
    <location>
        <begin position="848"/>
        <end position="982"/>
    </location>
</feature>
<keyword evidence="1" id="KW-0175">Coiled coil</keyword>
<dbReference type="PANTHER" id="PTHR44757">
    <property type="entry name" value="DIGUANYLATE CYCLASE DGCP"/>
    <property type="match status" value="1"/>
</dbReference>
<dbReference type="Gene3D" id="3.20.20.450">
    <property type="entry name" value="EAL domain"/>
    <property type="match status" value="1"/>
</dbReference>
<name>A0A4R6U3M3_9BURK</name>
<sequence length="1368" mass="152308">MKRSGLSIPGWLLAVALTVAKVEPASAARPGFDELFLQHDIPMLLIEPASGRIVDANPAAARFYRYDRDALLGMSIQQINTLTPQQVAEERGLAEREGRNFFIFRHRLADGDIRTVEVHSRPFDFDGQRLLHSVVLDITPGRHQAQDLWHYQQRLEELVDAQVQQIARSRTLQFWLLLSALLAQALVIGWLVRSIRRARALQAERETLLQALEQANARQKRTIEALAGSEALLERAQRIAHIGSWTLEADTGELIRSGEVARILGCDLRAAPTTYDGFLAMVHPDDRARFDQAFQQSLQEGQSRFDVDLRIVRRGTGEVRHVHVQGEHERSPEGRHVRSFGSMQDITERMVLQAALHALNAELARLSGQAFFRGVCQHLTQALGLDMAFVGRLDASGLRVQVVGGCDGDRPLEPFTYDLAGTPCENVMSSGNAVYPSEVQALFPDDEALVHLGVQSYIGNALLDKAGQPIGILVALGRQPLPPALSTLASPLLDLFVDRVASEMLRAEAEAQIRQQLAFQQLAAQASAALLGVDAETGFDPAVDECLSGLGRLMGLDRCYVFQFDESATWMNNTHEWCAPGIEPQRQRIRDVRVQSLSWWLSRFLSTGIVQVPDVEQLPPEARLERAEFRRRQARSVLTAALKGSDGRLIGFLGGDSVSRQRDWSADDAAMFGVLAGVIGSAIDRRRARQKLDQAASVFEHANEGILITDPEGRILDVNAAFTRITGYAREEVIGRNPRVLASGRHDAAFFAEMWESLRLQGHWSGEVWNRRSNGEIYAELLTISAVLDRQGQVQRYVGLFTDITALKEHQRQLEHIAHYDPLTGLPNRSLLADRLQQAMAQASRRGLHIAVAYIDLDGFKDINDRFGHDTGDRLLVELAQRMRQVLREGDTLARLGGDEFVAVLLDLADLGACEPLLARLLDAAAHPVEDEGRSLQVSASVGVSFYPQLDSVDADQLLRQADQAMYQAKLLGKNRYHLFDAAHDRDVRGRHESLERLREALRQQEFVLHYQPKVHMRTGQVVGAEALIRWQHPQQGLLAPAVFLPVLANHRLMVDLGQWVLDTALAQIEAWRAQGLHLPLSINVDAIQLQQPDFVDRLQQALERHPGVQSGDLELEILETSALEDVARIAETMQACAALGVGFALDDFGTGYSSLTYLRRLSVQTLKVDRSFVRDMLEDPDDLALLEGVLGLAKAFRRRAIAEGVETVAHGEMLLRMGCEWGQGYAIAKPLPAHEVVDWVRGWAPPDAWQAVPSVDHDDVPLLFAMVEHRAWTVALIDYLKGASRVLPSLTPADSRLGQWLEESGRVRHARRPEIALVESLHRESYRQARELVARLHEGAPAWDEAGCARLESLQAALQETLRSLMQ</sequence>
<dbReference type="PROSITE" id="PS50883">
    <property type="entry name" value="EAL"/>
    <property type="match status" value="1"/>
</dbReference>
<keyword evidence="9" id="KW-1185">Reference proteome</keyword>
<reference evidence="8 9" key="1">
    <citation type="submission" date="2019-03" db="EMBL/GenBank/DDBJ databases">
        <title>Genomic Encyclopedia of Type Strains, Phase IV (KMG-IV): sequencing the most valuable type-strain genomes for metagenomic binning, comparative biology and taxonomic classification.</title>
        <authorList>
            <person name="Goeker M."/>
        </authorList>
    </citation>
    <scope>NUCLEOTIDE SEQUENCE [LARGE SCALE GENOMIC DNA]</scope>
    <source>
        <strain evidence="8 9">DSM 19605</strain>
    </source>
</reference>
<dbReference type="Gene3D" id="3.30.450.20">
    <property type="entry name" value="PAS domain"/>
    <property type="match status" value="3"/>
</dbReference>
<dbReference type="SMART" id="SM00065">
    <property type="entry name" value="GAF"/>
    <property type="match status" value="2"/>
</dbReference>
<evidence type="ECO:0000259" key="5">
    <source>
        <dbReference type="PROSITE" id="PS50113"/>
    </source>
</evidence>
<dbReference type="InterPro" id="IPR003018">
    <property type="entry name" value="GAF"/>
</dbReference>
<evidence type="ECO:0000313" key="8">
    <source>
        <dbReference type="EMBL" id="TDQ40621.1"/>
    </source>
</evidence>
<evidence type="ECO:0000259" key="4">
    <source>
        <dbReference type="PROSITE" id="PS50112"/>
    </source>
</evidence>
<dbReference type="Pfam" id="PF08447">
    <property type="entry name" value="PAS_3"/>
    <property type="match status" value="1"/>
</dbReference>
<dbReference type="FunFam" id="3.30.70.270:FF:000001">
    <property type="entry name" value="Diguanylate cyclase domain protein"/>
    <property type="match status" value="1"/>
</dbReference>
<dbReference type="InterPro" id="IPR035965">
    <property type="entry name" value="PAS-like_dom_sf"/>
</dbReference>
<evidence type="ECO:0000256" key="2">
    <source>
        <dbReference type="SAM" id="Phobius"/>
    </source>
</evidence>
<dbReference type="PROSITE" id="PS50113">
    <property type="entry name" value="PAC"/>
    <property type="match status" value="2"/>
</dbReference>
<dbReference type="CDD" id="cd01949">
    <property type="entry name" value="GGDEF"/>
    <property type="match status" value="1"/>
</dbReference>
<dbReference type="InterPro" id="IPR029787">
    <property type="entry name" value="Nucleotide_cyclase"/>
</dbReference>
<keyword evidence="3" id="KW-0732">Signal</keyword>